<protein>
    <submittedName>
        <fullName evidence="1">Uncharacterized protein</fullName>
    </submittedName>
</protein>
<dbReference type="RefSeq" id="WP_226931193.1">
    <property type="nucleotide sequence ID" value="NZ_FAOZ01000049.1"/>
</dbReference>
<dbReference type="AlphaFoldDB" id="A0A0S4R035"/>
<proteinExistence type="predicted"/>
<gene>
    <name evidence="1" type="ORF">Ga0074812_14912</name>
</gene>
<evidence type="ECO:0000313" key="1">
    <source>
        <dbReference type="EMBL" id="CUU60868.1"/>
    </source>
</evidence>
<dbReference type="EMBL" id="FAOZ01000049">
    <property type="protein sequence ID" value="CUU60868.1"/>
    <property type="molecule type" value="Genomic_DNA"/>
</dbReference>
<reference evidence="2" key="1">
    <citation type="submission" date="2015-11" db="EMBL/GenBank/DDBJ databases">
        <authorList>
            <person name="Varghese N."/>
        </authorList>
    </citation>
    <scope>NUCLEOTIDE SEQUENCE [LARGE SCALE GENOMIC DNA]</scope>
    <source>
        <strain evidence="2">DSM 45899</strain>
    </source>
</reference>
<accession>A0A0S4R035</accession>
<keyword evidence="2" id="KW-1185">Reference proteome</keyword>
<organism evidence="1 2">
    <name type="scientific">Parafrankia irregularis</name>
    <dbReference type="NCBI Taxonomy" id="795642"/>
    <lineage>
        <taxon>Bacteria</taxon>
        <taxon>Bacillati</taxon>
        <taxon>Actinomycetota</taxon>
        <taxon>Actinomycetes</taxon>
        <taxon>Frankiales</taxon>
        <taxon>Frankiaceae</taxon>
        <taxon>Parafrankia</taxon>
    </lineage>
</organism>
<evidence type="ECO:0000313" key="2">
    <source>
        <dbReference type="Proteomes" id="UP000198802"/>
    </source>
</evidence>
<name>A0A0S4R035_9ACTN</name>
<dbReference type="Proteomes" id="UP000198802">
    <property type="component" value="Unassembled WGS sequence"/>
</dbReference>
<sequence length="79" mass="9007">MKMLGRKDYFIRTFGGQSCCRPGCCSETARQGRDGYKRHVKRAEQADVAREVAPGSQPHRRGPWLRALRVLARARPVPR</sequence>